<keyword evidence="3" id="KW-0378">Hydrolase</keyword>
<dbReference type="InterPro" id="IPR007422">
    <property type="entry name" value="Peptidase_Prp"/>
</dbReference>
<keyword evidence="1" id="KW-0690">Ribosome biogenesis</keyword>
<name>A0A9D9D744_9BACL</name>
<dbReference type="GO" id="GO:0006508">
    <property type="term" value="P:proteolysis"/>
    <property type="evidence" value="ECO:0007669"/>
    <property type="project" value="UniProtKB-KW"/>
</dbReference>
<dbReference type="Gene3D" id="3.30.70.1490">
    <property type="entry name" value="Cysteine protease Prp"/>
    <property type="match status" value="1"/>
</dbReference>
<dbReference type="GO" id="GO:0008234">
    <property type="term" value="F:cysteine-type peptidase activity"/>
    <property type="evidence" value="ECO:0007669"/>
    <property type="project" value="UniProtKB-KW"/>
</dbReference>
<evidence type="ECO:0000313" key="7">
    <source>
        <dbReference type="EMBL" id="MBO8414686.1"/>
    </source>
</evidence>
<dbReference type="SUPFAM" id="SSF118010">
    <property type="entry name" value="TM1457-like"/>
    <property type="match status" value="1"/>
</dbReference>
<reference evidence="7" key="1">
    <citation type="submission" date="2020-10" db="EMBL/GenBank/DDBJ databases">
        <authorList>
            <person name="Gilroy R."/>
        </authorList>
    </citation>
    <scope>NUCLEOTIDE SEQUENCE</scope>
    <source>
        <strain evidence="7">1748</strain>
    </source>
</reference>
<dbReference type="InterPro" id="IPR036764">
    <property type="entry name" value="Peptidase_Prp_sf"/>
</dbReference>
<keyword evidence="4" id="KW-0788">Thiol protease</keyword>
<evidence type="ECO:0000256" key="3">
    <source>
        <dbReference type="ARBA" id="ARBA00022801"/>
    </source>
</evidence>
<dbReference type="GO" id="GO:0042254">
    <property type="term" value="P:ribosome biogenesis"/>
    <property type="evidence" value="ECO:0007669"/>
    <property type="project" value="UniProtKB-KW"/>
</dbReference>
<dbReference type="EMBL" id="JADING010000128">
    <property type="protein sequence ID" value="MBO8414686.1"/>
    <property type="molecule type" value="Genomic_DNA"/>
</dbReference>
<evidence type="ECO:0000256" key="4">
    <source>
        <dbReference type="ARBA" id="ARBA00022807"/>
    </source>
</evidence>
<comment type="caution">
    <text evidence="7">The sequence shown here is derived from an EMBL/GenBank/DDBJ whole genome shotgun (WGS) entry which is preliminary data.</text>
</comment>
<evidence type="ECO:0000256" key="6">
    <source>
        <dbReference type="ARBA" id="ARBA00044538"/>
    </source>
</evidence>
<dbReference type="AlphaFoldDB" id="A0A9D9D744"/>
<dbReference type="PANTHER" id="PTHR39178:SF1">
    <property type="entry name" value="RIBOSOMAL-PROCESSING CYSTEINE PROTEASE PRP"/>
    <property type="match status" value="1"/>
</dbReference>
<dbReference type="CDD" id="cd16332">
    <property type="entry name" value="Prp-like"/>
    <property type="match status" value="1"/>
</dbReference>
<evidence type="ECO:0000256" key="5">
    <source>
        <dbReference type="ARBA" id="ARBA00044503"/>
    </source>
</evidence>
<evidence type="ECO:0000256" key="2">
    <source>
        <dbReference type="ARBA" id="ARBA00022670"/>
    </source>
</evidence>
<protein>
    <recommendedName>
        <fullName evidence="6">Ribosomal processing cysteine protease Prp</fullName>
    </recommendedName>
</protein>
<dbReference type="Pfam" id="PF04327">
    <property type="entry name" value="Peptidase_Prp"/>
    <property type="match status" value="1"/>
</dbReference>
<gene>
    <name evidence="7" type="ORF">IAC78_04385</name>
</gene>
<dbReference type="Proteomes" id="UP000823629">
    <property type="component" value="Unassembled WGS sequence"/>
</dbReference>
<accession>A0A9D9D744</accession>
<keyword evidence="2 7" id="KW-0645">Protease</keyword>
<reference evidence="7" key="2">
    <citation type="journal article" date="2021" name="PeerJ">
        <title>Extensive microbial diversity within the chicken gut microbiome revealed by metagenomics and culture.</title>
        <authorList>
            <person name="Gilroy R."/>
            <person name="Ravi A."/>
            <person name="Getino M."/>
            <person name="Pursley I."/>
            <person name="Horton D.L."/>
            <person name="Alikhan N.F."/>
            <person name="Baker D."/>
            <person name="Gharbi K."/>
            <person name="Hall N."/>
            <person name="Watson M."/>
            <person name="Adriaenssens E.M."/>
            <person name="Foster-Nyarko E."/>
            <person name="Jarju S."/>
            <person name="Secka A."/>
            <person name="Antonio M."/>
            <person name="Oren A."/>
            <person name="Chaudhuri R.R."/>
            <person name="La Ragione R."/>
            <person name="Hildebrand F."/>
            <person name="Pallen M.J."/>
        </authorList>
    </citation>
    <scope>NUCLEOTIDE SEQUENCE</scope>
    <source>
        <strain evidence="7">1748</strain>
    </source>
</reference>
<dbReference type="PANTHER" id="PTHR39178">
    <property type="entry name" value="HYPOTHETICAL RIBOSOME-ASSOCIATED PROTEIN"/>
    <property type="match status" value="1"/>
</dbReference>
<comment type="similarity">
    <text evidence="5">Belongs to the Prp family.</text>
</comment>
<sequence length="107" mass="12373">MIKVLVQTDESGEIRRIELHSHADYDQYGRDIVCAGVSACFQGALYAFDEEDKCEYSLEPGNSYIQVKEEISQFNKDVLKVLVKQLELIARDYPKNVKVTHTFRKEK</sequence>
<proteinExistence type="inferred from homology"/>
<evidence type="ECO:0000256" key="1">
    <source>
        <dbReference type="ARBA" id="ARBA00022517"/>
    </source>
</evidence>
<evidence type="ECO:0000313" key="8">
    <source>
        <dbReference type="Proteomes" id="UP000823629"/>
    </source>
</evidence>
<organism evidence="7 8">
    <name type="scientific">Candidatus Scatoplasma merdavium</name>
    <dbReference type="NCBI Taxonomy" id="2840932"/>
    <lineage>
        <taxon>Bacteria</taxon>
        <taxon>Bacillati</taxon>
        <taxon>Bacillota</taxon>
        <taxon>Bacilli</taxon>
        <taxon>Bacillales</taxon>
        <taxon>Candidatus Scatoplasma</taxon>
    </lineage>
</organism>